<dbReference type="OrthoDB" id="8538786at2"/>
<dbReference type="AlphaFoldDB" id="A0A2S7XP52"/>
<keyword evidence="9" id="KW-1185">Reference proteome</keyword>
<comment type="similarity">
    <text evidence="2">Belongs to the polysaccharide synthase family.</text>
</comment>
<dbReference type="Pfam" id="PF13440">
    <property type="entry name" value="Polysacc_synt_3"/>
    <property type="match status" value="1"/>
</dbReference>
<feature type="transmembrane region" description="Helical" evidence="7">
    <location>
        <begin position="149"/>
        <end position="168"/>
    </location>
</feature>
<gene>
    <name evidence="8" type="ORF">CXB77_13995</name>
</gene>
<evidence type="ECO:0000256" key="3">
    <source>
        <dbReference type="ARBA" id="ARBA00022475"/>
    </source>
</evidence>
<evidence type="ECO:0000313" key="8">
    <source>
        <dbReference type="EMBL" id="PQJ95343.1"/>
    </source>
</evidence>
<feature type="transmembrane region" description="Helical" evidence="7">
    <location>
        <begin position="283"/>
        <end position="306"/>
    </location>
</feature>
<dbReference type="Proteomes" id="UP000239936">
    <property type="component" value="Unassembled WGS sequence"/>
</dbReference>
<feature type="transmembrane region" description="Helical" evidence="7">
    <location>
        <begin position="318"/>
        <end position="346"/>
    </location>
</feature>
<feature type="transmembrane region" description="Helical" evidence="7">
    <location>
        <begin position="174"/>
        <end position="193"/>
    </location>
</feature>
<keyword evidence="5 7" id="KW-1133">Transmembrane helix</keyword>
<dbReference type="PANTHER" id="PTHR30250:SF10">
    <property type="entry name" value="LIPOPOLYSACCHARIDE BIOSYNTHESIS PROTEIN WZXC"/>
    <property type="match status" value="1"/>
</dbReference>
<sequence length="489" mass="54335">MSLSKPTSILRGTLFTVVMRWTDRLIGVISTLILARLLVPEDFGIIAMASIFIGLVGVFLDVGVHVALIQNKNPLQSHYNAAWTIRLGQVLLSASFVFFSAPFAADYYGDARVVPVMQWMALGLFIAGFENIGTINFQKEMRFGLDFQFMFFKRIASFIITITAAFIIENYWALVIGTLVGRIVGVILSYWLHPMRPRLSLEKFGEIFGISQWMLVSSIGGYLDNNLHKFIVGRQADSSTMGAYTLGDEISGLPTSELLAPLNRVLFPAMVQVKHDRTELKRLFLLLQSVQTTIAIPVSIGLALIASDVVAVLLGEKWFVVVPFLQILAIVHSINAITTSCGYILLTLGWVRYSATIAWLQVVCFIVIAFLLLPDSNAVEIAVARVISVLVGLSVVFTLLLRVMKNIKLWEIIRSISRPVIATIVMALSIFWIKTVIVLSPFFSLVTEIIVGAFVYVFALGSIWLLFGRPAGAESYFTDKLIVLRRENN</sequence>
<evidence type="ECO:0000256" key="1">
    <source>
        <dbReference type="ARBA" id="ARBA00004651"/>
    </source>
</evidence>
<feature type="transmembrane region" description="Helical" evidence="7">
    <location>
        <begin position="449"/>
        <end position="467"/>
    </location>
</feature>
<evidence type="ECO:0000256" key="6">
    <source>
        <dbReference type="ARBA" id="ARBA00023136"/>
    </source>
</evidence>
<evidence type="ECO:0000313" key="9">
    <source>
        <dbReference type="Proteomes" id="UP000239936"/>
    </source>
</evidence>
<feature type="transmembrane region" description="Helical" evidence="7">
    <location>
        <begin position="21"/>
        <end position="39"/>
    </location>
</feature>
<dbReference type="PANTHER" id="PTHR30250">
    <property type="entry name" value="PST FAMILY PREDICTED COLANIC ACID TRANSPORTER"/>
    <property type="match status" value="1"/>
</dbReference>
<evidence type="ECO:0000256" key="7">
    <source>
        <dbReference type="SAM" id="Phobius"/>
    </source>
</evidence>
<name>A0A2S7XP52_9GAMM</name>
<accession>A0A2S7XP52</accession>
<feature type="transmembrane region" description="Helical" evidence="7">
    <location>
        <begin position="116"/>
        <end position="137"/>
    </location>
</feature>
<comment type="subcellular location">
    <subcellularLocation>
        <location evidence="1">Cell membrane</location>
        <topology evidence="1">Multi-pass membrane protein</topology>
    </subcellularLocation>
</comment>
<feature type="transmembrane region" description="Helical" evidence="7">
    <location>
        <begin position="353"/>
        <end position="373"/>
    </location>
</feature>
<dbReference type="CDD" id="cd13127">
    <property type="entry name" value="MATE_tuaB_like"/>
    <property type="match status" value="1"/>
</dbReference>
<feature type="transmembrane region" description="Helical" evidence="7">
    <location>
        <begin position="81"/>
        <end position="104"/>
    </location>
</feature>
<keyword evidence="4 7" id="KW-0812">Transmembrane</keyword>
<comment type="caution">
    <text evidence="8">The sequence shown here is derived from an EMBL/GenBank/DDBJ whole genome shotgun (WGS) entry which is preliminary data.</text>
</comment>
<dbReference type="GO" id="GO:0005886">
    <property type="term" value="C:plasma membrane"/>
    <property type="evidence" value="ECO:0007669"/>
    <property type="project" value="UniProtKB-SubCell"/>
</dbReference>
<keyword evidence="3" id="KW-1003">Cell membrane</keyword>
<keyword evidence="6 7" id="KW-0472">Membrane</keyword>
<proteinExistence type="inferred from homology"/>
<dbReference type="RefSeq" id="WP_105074385.1">
    <property type="nucleotide sequence ID" value="NZ_JAFLKP010000340.1"/>
</dbReference>
<feature type="transmembrane region" description="Helical" evidence="7">
    <location>
        <begin position="45"/>
        <end position="69"/>
    </location>
</feature>
<evidence type="ECO:0000256" key="2">
    <source>
        <dbReference type="ARBA" id="ARBA00007430"/>
    </source>
</evidence>
<protein>
    <submittedName>
        <fullName evidence="8">Lipopolysaccharide biosynthesis protein</fullName>
    </submittedName>
</protein>
<organism evidence="8 9">
    <name type="scientific">Chromatium okenii</name>
    <dbReference type="NCBI Taxonomy" id="61644"/>
    <lineage>
        <taxon>Bacteria</taxon>
        <taxon>Pseudomonadati</taxon>
        <taxon>Pseudomonadota</taxon>
        <taxon>Gammaproteobacteria</taxon>
        <taxon>Chromatiales</taxon>
        <taxon>Chromatiaceae</taxon>
        <taxon>Chromatium</taxon>
    </lineage>
</organism>
<evidence type="ECO:0000256" key="5">
    <source>
        <dbReference type="ARBA" id="ARBA00022989"/>
    </source>
</evidence>
<dbReference type="EMBL" id="PPGH01000037">
    <property type="protein sequence ID" value="PQJ95343.1"/>
    <property type="molecule type" value="Genomic_DNA"/>
</dbReference>
<feature type="transmembrane region" description="Helical" evidence="7">
    <location>
        <begin position="420"/>
        <end position="443"/>
    </location>
</feature>
<feature type="transmembrane region" description="Helical" evidence="7">
    <location>
        <begin position="379"/>
        <end position="400"/>
    </location>
</feature>
<evidence type="ECO:0000256" key="4">
    <source>
        <dbReference type="ARBA" id="ARBA00022692"/>
    </source>
</evidence>
<reference evidence="8 9" key="1">
    <citation type="submission" date="2018-01" db="EMBL/GenBank/DDBJ databases">
        <title>The complete genome sequence of Chromatium okenii LaCa, a purple sulfur bacterium with a turbulent life.</title>
        <authorList>
            <person name="Luedin S.M."/>
            <person name="Liechti N."/>
            <person name="Storelli N."/>
            <person name="Danza F."/>
            <person name="Wittwer M."/>
            <person name="Pothier J.F."/>
            <person name="Tonolla M.A."/>
        </authorList>
    </citation>
    <scope>NUCLEOTIDE SEQUENCE [LARGE SCALE GENOMIC DNA]</scope>
    <source>
        <strain evidence="8 9">LaCa</strain>
    </source>
</reference>
<dbReference type="InterPro" id="IPR050833">
    <property type="entry name" value="Poly_Biosynth_Transport"/>
</dbReference>